<dbReference type="GO" id="GO:0005524">
    <property type="term" value="F:ATP binding"/>
    <property type="evidence" value="ECO:0007669"/>
    <property type="project" value="UniProtKB-KW"/>
</dbReference>
<keyword evidence="1" id="KW-0723">Serine/threonine-protein kinase</keyword>
<dbReference type="PANTHER" id="PTHR35526:SF3">
    <property type="entry name" value="ANTI-SIGMA-F FACTOR RSBW"/>
    <property type="match status" value="1"/>
</dbReference>
<dbReference type="AlphaFoldDB" id="A0A9X2LV49"/>
<dbReference type="InterPro" id="IPR003594">
    <property type="entry name" value="HATPase_dom"/>
</dbReference>
<evidence type="ECO:0000259" key="2">
    <source>
        <dbReference type="Pfam" id="PF13581"/>
    </source>
</evidence>
<reference evidence="3" key="1">
    <citation type="submission" date="2022-06" db="EMBL/GenBank/DDBJ databases">
        <title>WGS of actinobacteria.</title>
        <authorList>
            <person name="Thawai C."/>
        </authorList>
    </citation>
    <scope>NUCLEOTIDE SEQUENCE</scope>
    <source>
        <strain evidence="3">DSM 42010</strain>
    </source>
</reference>
<name>A0A9X2LV49_STRMQ</name>
<dbReference type="GO" id="GO:0004674">
    <property type="term" value="F:protein serine/threonine kinase activity"/>
    <property type="evidence" value="ECO:0007669"/>
    <property type="project" value="UniProtKB-KW"/>
</dbReference>
<keyword evidence="1" id="KW-0418">Kinase</keyword>
<organism evidence="3 4">
    <name type="scientific">Streptomyces malaysiensis subsp. samsunensis</name>
    <dbReference type="NCBI Taxonomy" id="459658"/>
    <lineage>
        <taxon>Bacteria</taxon>
        <taxon>Bacillati</taxon>
        <taxon>Actinomycetota</taxon>
        <taxon>Actinomycetes</taxon>
        <taxon>Kitasatosporales</taxon>
        <taxon>Streptomycetaceae</taxon>
        <taxon>Streptomyces</taxon>
        <taxon>Streptomyces violaceusniger group</taxon>
    </lineage>
</organism>
<dbReference type="Proteomes" id="UP001142400">
    <property type="component" value="Unassembled WGS sequence"/>
</dbReference>
<sequence length="152" mass="16522">MTFRHRRTRTITIPARDEHVPLARRAVVDTLRAWGLPEDGEAVYAIRLSSSELLANAVRHACAVTAEITVVVELVDGDRIRVGVHDDHPGRPAPADAAADATSGRGLRIVHMIVGELNGVVFTEHTATRGKTVWAELPCSVREETPVPTAPR</sequence>
<keyword evidence="3" id="KW-0547">Nucleotide-binding</keyword>
<dbReference type="RefSeq" id="WP_257631242.1">
    <property type="nucleotide sequence ID" value="NZ_JANIIC010000012.1"/>
</dbReference>
<gene>
    <name evidence="3" type="ORF">NQU54_13310</name>
</gene>
<proteinExistence type="predicted"/>
<evidence type="ECO:0000313" key="4">
    <source>
        <dbReference type="Proteomes" id="UP001142400"/>
    </source>
</evidence>
<keyword evidence="4" id="KW-1185">Reference proteome</keyword>
<dbReference type="CDD" id="cd16936">
    <property type="entry name" value="HATPase_RsbW-like"/>
    <property type="match status" value="1"/>
</dbReference>
<keyword evidence="3" id="KW-0067">ATP-binding</keyword>
<evidence type="ECO:0000256" key="1">
    <source>
        <dbReference type="ARBA" id="ARBA00022527"/>
    </source>
</evidence>
<dbReference type="PANTHER" id="PTHR35526">
    <property type="entry name" value="ANTI-SIGMA-F FACTOR RSBW-RELATED"/>
    <property type="match status" value="1"/>
</dbReference>
<feature type="domain" description="Histidine kinase/HSP90-like ATPase" evidence="2">
    <location>
        <begin position="13"/>
        <end position="121"/>
    </location>
</feature>
<dbReference type="InterPro" id="IPR036890">
    <property type="entry name" value="HATPase_C_sf"/>
</dbReference>
<dbReference type="InterPro" id="IPR050267">
    <property type="entry name" value="Anti-sigma-factor_SerPK"/>
</dbReference>
<evidence type="ECO:0000313" key="3">
    <source>
        <dbReference type="EMBL" id="MCQ8830031.1"/>
    </source>
</evidence>
<comment type="caution">
    <text evidence="3">The sequence shown here is derived from an EMBL/GenBank/DDBJ whole genome shotgun (WGS) entry which is preliminary data.</text>
</comment>
<accession>A0A9X2LV49</accession>
<protein>
    <submittedName>
        <fullName evidence="3">ATP-binding protein</fullName>
    </submittedName>
</protein>
<keyword evidence="1" id="KW-0808">Transferase</keyword>
<dbReference type="Pfam" id="PF13581">
    <property type="entry name" value="HATPase_c_2"/>
    <property type="match status" value="1"/>
</dbReference>
<dbReference type="Gene3D" id="3.30.565.10">
    <property type="entry name" value="Histidine kinase-like ATPase, C-terminal domain"/>
    <property type="match status" value="1"/>
</dbReference>
<dbReference type="EMBL" id="JANIIC010000012">
    <property type="protein sequence ID" value="MCQ8830031.1"/>
    <property type="molecule type" value="Genomic_DNA"/>
</dbReference>
<dbReference type="SUPFAM" id="SSF55874">
    <property type="entry name" value="ATPase domain of HSP90 chaperone/DNA topoisomerase II/histidine kinase"/>
    <property type="match status" value="1"/>
</dbReference>